<dbReference type="Proteomes" id="UP000252132">
    <property type="component" value="Unassembled WGS sequence"/>
</dbReference>
<protein>
    <submittedName>
        <fullName evidence="1">DUF1491 family protein</fullName>
    </submittedName>
</protein>
<organism evidence="1 2">
    <name type="scientific">PS1 clade bacterium</name>
    <dbReference type="NCBI Taxonomy" id="2175152"/>
    <lineage>
        <taxon>Bacteria</taxon>
        <taxon>Pseudomonadati</taxon>
        <taxon>Pseudomonadota</taxon>
        <taxon>Alphaproteobacteria</taxon>
        <taxon>PS1 clade</taxon>
    </lineage>
</organism>
<dbReference type="AlphaFoldDB" id="A0A368E1J8"/>
<dbReference type="Gene3D" id="3.40.1530.20">
    <property type="entry name" value="Protein of unknown function (DUF1491)"/>
    <property type="match status" value="1"/>
</dbReference>
<proteinExistence type="predicted"/>
<accession>A0A368E1J8</accession>
<sequence>MRLKTEIWVQALILRATHGGAMATVFNRGDKDAGDCLVRVNNLNGSSSLFSPILGPEGHRIWQERVESGTDNQTIDNLIDQDLRIDPDLWVVEIEDRFGRHFLEETVKKFR</sequence>
<name>A0A368E1J8_9PROT</name>
<dbReference type="InterPro" id="IPR009964">
    <property type="entry name" value="DUF1491"/>
</dbReference>
<evidence type="ECO:0000313" key="1">
    <source>
        <dbReference type="EMBL" id="RCL77969.1"/>
    </source>
</evidence>
<evidence type="ECO:0000313" key="2">
    <source>
        <dbReference type="Proteomes" id="UP000252132"/>
    </source>
</evidence>
<gene>
    <name evidence="1" type="ORF">DBW69_01845</name>
</gene>
<dbReference type="EMBL" id="QOQF01000004">
    <property type="protein sequence ID" value="RCL77969.1"/>
    <property type="molecule type" value="Genomic_DNA"/>
</dbReference>
<dbReference type="Pfam" id="PF07372">
    <property type="entry name" value="DUF1491"/>
    <property type="match status" value="1"/>
</dbReference>
<comment type="caution">
    <text evidence="1">The sequence shown here is derived from an EMBL/GenBank/DDBJ whole genome shotgun (WGS) entry which is preliminary data.</text>
</comment>
<reference evidence="1 2" key="1">
    <citation type="journal article" date="2018" name="Microbiome">
        <title>Fine metagenomic profile of the Mediterranean stratified and mixed water columns revealed by assembly and recruitment.</title>
        <authorList>
            <person name="Haro-Moreno J.M."/>
            <person name="Lopez-Perez M."/>
            <person name="De La Torre J.R."/>
            <person name="Picazo A."/>
            <person name="Camacho A."/>
            <person name="Rodriguez-Valera F."/>
        </authorList>
    </citation>
    <scope>NUCLEOTIDE SEQUENCE [LARGE SCALE GENOMIC DNA]</scope>
    <source>
        <strain evidence="1">MED-G55</strain>
    </source>
</reference>